<dbReference type="AlphaFoldDB" id="A0AAN6YFQ8"/>
<feature type="compositionally biased region" description="Polar residues" evidence="8">
    <location>
        <begin position="1"/>
        <end position="14"/>
    </location>
</feature>
<protein>
    <recommendedName>
        <fullName evidence="7">Chromosome segregation in meiosis protein</fullName>
    </recommendedName>
</protein>
<dbReference type="GO" id="GO:0000076">
    <property type="term" value="P:DNA replication checkpoint signaling"/>
    <property type="evidence" value="ECO:0007669"/>
    <property type="project" value="UniProtKB-UniRule"/>
</dbReference>
<dbReference type="InterPro" id="IPR040038">
    <property type="entry name" value="TIPIN/Csm3/Swi3"/>
</dbReference>
<evidence type="ECO:0000256" key="5">
    <source>
        <dbReference type="ARBA" id="ARBA00023242"/>
    </source>
</evidence>
<dbReference type="GO" id="GO:0031297">
    <property type="term" value="P:replication fork processing"/>
    <property type="evidence" value="ECO:0007669"/>
    <property type="project" value="UniProtKB-UniRule"/>
</dbReference>
<feature type="compositionally biased region" description="Low complexity" evidence="8">
    <location>
        <begin position="304"/>
        <end position="316"/>
    </location>
</feature>
<evidence type="ECO:0000256" key="4">
    <source>
        <dbReference type="ARBA" id="ARBA00022880"/>
    </source>
</evidence>
<evidence type="ECO:0000256" key="3">
    <source>
        <dbReference type="ARBA" id="ARBA00022763"/>
    </source>
</evidence>
<evidence type="ECO:0000313" key="11">
    <source>
        <dbReference type="Proteomes" id="UP001301769"/>
    </source>
</evidence>
<keyword evidence="5 7" id="KW-0539">Nucleus</keyword>
<dbReference type="Proteomes" id="UP001301769">
    <property type="component" value="Unassembled WGS sequence"/>
</dbReference>
<evidence type="ECO:0000256" key="6">
    <source>
        <dbReference type="ARBA" id="ARBA00023306"/>
    </source>
</evidence>
<reference evidence="10" key="2">
    <citation type="submission" date="2023-05" db="EMBL/GenBank/DDBJ databases">
        <authorList>
            <consortium name="Lawrence Berkeley National Laboratory"/>
            <person name="Steindorff A."/>
            <person name="Hensen N."/>
            <person name="Bonometti L."/>
            <person name="Westerberg I."/>
            <person name="Brannstrom I.O."/>
            <person name="Guillou S."/>
            <person name="Cros-Aarteil S."/>
            <person name="Calhoun S."/>
            <person name="Haridas S."/>
            <person name="Kuo A."/>
            <person name="Mondo S."/>
            <person name="Pangilinan J."/>
            <person name="Riley R."/>
            <person name="Labutti K."/>
            <person name="Andreopoulos B."/>
            <person name="Lipzen A."/>
            <person name="Chen C."/>
            <person name="Yanf M."/>
            <person name="Daum C."/>
            <person name="Ng V."/>
            <person name="Clum A."/>
            <person name="Ohm R."/>
            <person name="Martin F."/>
            <person name="Silar P."/>
            <person name="Natvig D."/>
            <person name="Lalanne C."/>
            <person name="Gautier V."/>
            <person name="Ament-Velasquez S.L."/>
            <person name="Kruys A."/>
            <person name="Hutchinson M.I."/>
            <person name="Powell A.J."/>
            <person name="Barry K."/>
            <person name="Miller A.N."/>
            <person name="Grigoriev I.V."/>
            <person name="Debuchy R."/>
            <person name="Gladieux P."/>
            <person name="Thoren M.H."/>
            <person name="Johannesson H."/>
        </authorList>
    </citation>
    <scope>NUCLEOTIDE SEQUENCE</scope>
    <source>
        <strain evidence="10">PSN293</strain>
    </source>
</reference>
<feature type="region of interest" description="Disordered" evidence="8">
    <location>
        <begin position="1"/>
        <end position="65"/>
    </location>
</feature>
<feature type="compositionally biased region" description="Basic and acidic residues" evidence="8">
    <location>
        <begin position="385"/>
        <end position="394"/>
    </location>
</feature>
<dbReference type="GO" id="GO:0006974">
    <property type="term" value="P:DNA damage response"/>
    <property type="evidence" value="ECO:0007669"/>
    <property type="project" value="UniProtKB-KW"/>
</dbReference>
<dbReference type="GO" id="GO:0043111">
    <property type="term" value="P:replication fork arrest"/>
    <property type="evidence" value="ECO:0007669"/>
    <property type="project" value="TreeGrafter"/>
</dbReference>
<keyword evidence="11" id="KW-1185">Reference proteome</keyword>
<feature type="compositionally biased region" description="Polar residues" evidence="8">
    <location>
        <begin position="421"/>
        <end position="438"/>
    </location>
</feature>
<feature type="compositionally biased region" description="Low complexity" evidence="8">
    <location>
        <begin position="354"/>
        <end position="381"/>
    </location>
</feature>
<evidence type="ECO:0000256" key="2">
    <source>
        <dbReference type="ARBA" id="ARBA00006075"/>
    </source>
</evidence>
<comment type="similarity">
    <text evidence="2 7">Belongs to the CSM3 family.</text>
</comment>
<proteinExistence type="inferred from homology"/>
<gene>
    <name evidence="10" type="ORF">QBC37DRAFT_416226</name>
</gene>
<feature type="region of interest" description="Disordered" evidence="8">
    <location>
        <begin position="164"/>
        <end position="454"/>
    </location>
</feature>
<sequence>MPAKTNSSAPNKAPNTKDFVEDYLADWGSDEDPFRSPSPQAGAGGAGASKKSNGKKRKGDDALGLEEQLDVAKKARVPRVKLDETRLLSDKGIPELQKRAKKLRLKGKGHEFSDASRLLSFYQQWLDDLFPKATFLDALAMVEKVGHKTLVKNARLKWIDESKPKPAMSLDDDEDPFNEGSTVPRQASRIAPIFEKSKSAAPDHPGDDDLSGDDDIYNASPRRNVQPPTAGSGGGDVPDEDDLDALMAEAEAEGNGTTQAKVTTRTTIPNFVSIFGGGSGSPAPPKPVSQQGPSAEPDEDEMDALLAEAEAQSAPAPSRPENSGPLGSIFGGGPKPNAPRPLVVLDDDDDDLDALMAEAEAQAAPPASSKPTATTAQSTSAVGGEKAREVEKAKPTTSQESDYDDDDLDAFIAEAEGLDSGGSNLPVSKENGAQNRDNSFAEDEEAMAEMEGLW</sequence>
<feature type="compositionally biased region" description="Polar residues" evidence="8">
    <location>
        <begin position="255"/>
        <end position="270"/>
    </location>
</feature>
<evidence type="ECO:0000256" key="8">
    <source>
        <dbReference type="SAM" id="MobiDB-lite"/>
    </source>
</evidence>
<keyword evidence="4" id="KW-0236">DNA replication inhibitor</keyword>
<dbReference type="PANTHER" id="PTHR13220:SF11">
    <property type="entry name" value="TIMELESS-INTERACTING PROTEIN"/>
    <property type="match status" value="1"/>
</dbReference>
<keyword evidence="3 7" id="KW-0227">DNA damage</keyword>
<dbReference type="GO" id="GO:0031298">
    <property type="term" value="C:replication fork protection complex"/>
    <property type="evidence" value="ECO:0007669"/>
    <property type="project" value="TreeGrafter"/>
</dbReference>
<dbReference type="Pfam" id="PF07962">
    <property type="entry name" value="Swi3"/>
    <property type="match status" value="1"/>
</dbReference>
<keyword evidence="6 7" id="KW-0131">Cell cycle</keyword>
<dbReference type="GO" id="GO:0003677">
    <property type="term" value="F:DNA binding"/>
    <property type="evidence" value="ECO:0007669"/>
    <property type="project" value="TreeGrafter"/>
</dbReference>
<evidence type="ECO:0000256" key="7">
    <source>
        <dbReference type="RuleBase" id="RU366049"/>
    </source>
</evidence>
<feature type="domain" description="Chromosome segregation in meiosis protein 3" evidence="9">
    <location>
        <begin position="81"/>
        <end position="162"/>
    </location>
</feature>
<reference evidence="10" key="1">
    <citation type="journal article" date="2023" name="Mol. Phylogenet. Evol.">
        <title>Genome-scale phylogeny and comparative genomics of the fungal order Sordariales.</title>
        <authorList>
            <person name="Hensen N."/>
            <person name="Bonometti L."/>
            <person name="Westerberg I."/>
            <person name="Brannstrom I.O."/>
            <person name="Guillou S."/>
            <person name="Cros-Aarteil S."/>
            <person name="Calhoun S."/>
            <person name="Haridas S."/>
            <person name="Kuo A."/>
            <person name="Mondo S."/>
            <person name="Pangilinan J."/>
            <person name="Riley R."/>
            <person name="LaButti K."/>
            <person name="Andreopoulos B."/>
            <person name="Lipzen A."/>
            <person name="Chen C."/>
            <person name="Yan M."/>
            <person name="Daum C."/>
            <person name="Ng V."/>
            <person name="Clum A."/>
            <person name="Steindorff A."/>
            <person name="Ohm R.A."/>
            <person name="Martin F."/>
            <person name="Silar P."/>
            <person name="Natvig D.O."/>
            <person name="Lalanne C."/>
            <person name="Gautier V."/>
            <person name="Ament-Velasquez S.L."/>
            <person name="Kruys A."/>
            <person name="Hutchinson M.I."/>
            <person name="Powell A.J."/>
            <person name="Barry K."/>
            <person name="Miller A.N."/>
            <person name="Grigoriev I.V."/>
            <person name="Debuchy R."/>
            <person name="Gladieux P."/>
            <person name="Hiltunen Thoren M."/>
            <person name="Johannesson H."/>
        </authorList>
    </citation>
    <scope>NUCLEOTIDE SEQUENCE</scope>
    <source>
        <strain evidence="10">PSN293</strain>
    </source>
</reference>
<dbReference type="PANTHER" id="PTHR13220">
    <property type="entry name" value="TIMELESS INTERACTING-RELATED"/>
    <property type="match status" value="1"/>
</dbReference>
<feature type="compositionally biased region" description="Acidic residues" evidence="8">
    <location>
        <begin position="21"/>
        <end position="31"/>
    </location>
</feature>
<dbReference type="EMBL" id="MU858065">
    <property type="protein sequence ID" value="KAK4216815.1"/>
    <property type="molecule type" value="Genomic_DNA"/>
</dbReference>
<evidence type="ECO:0000259" key="9">
    <source>
        <dbReference type="Pfam" id="PF07962"/>
    </source>
</evidence>
<comment type="caution">
    <text evidence="10">The sequence shown here is derived from an EMBL/GenBank/DDBJ whole genome shotgun (WGS) entry which is preliminary data.</text>
</comment>
<comment type="function">
    <text evidence="7">Plays an important role in the control of DNA replication and the maintenance of replication fork stability.</text>
</comment>
<evidence type="ECO:0000313" key="10">
    <source>
        <dbReference type="EMBL" id="KAK4216815.1"/>
    </source>
</evidence>
<comment type="subcellular location">
    <subcellularLocation>
        <location evidence="1 7">Nucleus</location>
    </subcellularLocation>
</comment>
<name>A0AAN6YFQ8_9PEZI</name>
<evidence type="ECO:0000256" key="1">
    <source>
        <dbReference type="ARBA" id="ARBA00004123"/>
    </source>
</evidence>
<accession>A0AAN6YFQ8</accession>
<dbReference type="InterPro" id="IPR012923">
    <property type="entry name" value="Csm3"/>
</dbReference>
<feature type="compositionally biased region" description="Acidic residues" evidence="8">
    <location>
        <begin position="206"/>
        <end position="216"/>
    </location>
</feature>
<organism evidence="10 11">
    <name type="scientific">Rhypophila decipiens</name>
    <dbReference type="NCBI Taxonomy" id="261697"/>
    <lineage>
        <taxon>Eukaryota</taxon>
        <taxon>Fungi</taxon>
        <taxon>Dikarya</taxon>
        <taxon>Ascomycota</taxon>
        <taxon>Pezizomycotina</taxon>
        <taxon>Sordariomycetes</taxon>
        <taxon>Sordariomycetidae</taxon>
        <taxon>Sordariales</taxon>
        <taxon>Naviculisporaceae</taxon>
        <taxon>Rhypophila</taxon>
    </lineage>
</organism>